<name>A0A328DXY2_9ASTE</name>
<dbReference type="Proteomes" id="UP000249390">
    <property type="component" value="Unassembled WGS sequence"/>
</dbReference>
<reference evidence="1 2" key="1">
    <citation type="submission" date="2018-06" db="EMBL/GenBank/DDBJ databases">
        <title>The Genome of Cuscuta australis (Dodder) Provides Insight into the Evolution of Plant Parasitism.</title>
        <authorList>
            <person name="Liu H."/>
        </authorList>
    </citation>
    <scope>NUCLEOTIDE SEQUENCE [LARGE SCALE GENOMIC DNA]</scope>
    <source>
        <strain evidence="2">cv. Yunnan</strain>
        <tissue evidence="1">Vines</tissue>
    </source>
</reference>
<protein>
    <submittedName>
        <fullName evidence="1">Uncharacterized protein</fullName>
    </submittedName>
</protein>
<evidence type="ECO:0000313" key="2">
    <source>
        <dbReference type="Proteomes" id="UP000249390"/>
    </source>
</evidence>
<evidence type="ECO:0000313" key="1">
    <source>
        <dbReference type="EMBL" id="RAL49051.1"/>
    </source>
</evidence>
<gene>
    <name evidence="1" type="ORF">DM860_015042</name>
</gene>
<dbReference type="EMBL" id="NQVE01000093">
    <property type="protein sequence ID" value="RAL49051.1"/>
    <property type="molecule type" value="Genomic_DNA"/>
</dbReference>
<dbReference type="AlphaFoldDB" id="A0A328DXY2"/>
<proteinExistence type="predicted"/>
<organism evidence="1 2">
    <name type="scientific">Cuscuta australis</name>
    <dbReference type="NCBI Taxonomy" id="267555"/>
    <lineage>
        <taxon>Eukaryota</taxon>
        <taxon>Viridiplantae</taxon>
        <taxon>Streptophyta</taxon>
        <taxon>Embryophyta</taxon>
        <taxon>Tracheophyta</taxon>
        <taxon>Spermatophyta</taxon>
        <taxon>Magnoliopsida</taxon>
        <taxon>eudicotyledons</taxon>
        <taxon>Gunneridae</taxon>
        <taxon>Pentapetalae</taxon>
        <taxon>asterids</taxon>
        <taxon>lamiids</taxon>
        <taxon>Solanales</taxon>
        <taxon>Convolvulaceae</taxon>
        <taxon>Cuscuteae</taxon>
        <taxon>Cuscuta</taxon>
        <taxon>Cuscuta subgen. Grammica</taxon>
        <taxon>Cuscuta sect. Cleistogrammica</taxon>
    </lineage>
</organism>
<accession>A0A328DXY2</accession>
<comment type="caution">
    <text evidence="1">The sequence shown here is derived from an EMBL/GenBank/DDBJ whole genome shotgun (WGS) entry which is preliminary data.</text>
</comment>
<sequence>MRGWRGGWKEAGYMWRLSSLVQEDQPNSSRYLGPLVKGMGVSISIGIKDFDFHVSEFNITITESMKGTSRFLSITRPTAFWLAESSIHPPLARDRWVISTFKPLILIRARTPSYAVYHSSARSSSYTIYQCIMPKKVRMY</sequence>
<keyword evidence="2" id="KW-1185">Reference proteome</keyword>